<dbReference type="OrthoDB" id="357176at2"/>
<evidence type="ECO:0000313" key="2">
    <source>
        <dbReference type="EMBL" id="CUQ75664.1"/>
    </source>
</evidence>
<dbReference type="OMA" id="DWHWGIY"/>
<evidence type="ECO:0000313" key="4">
    <source>
        <dbReference type="Proteomes" id="UP000095621"/>
    </source>
</evidence>
<evidence type="ECO:0000313" key="3">
    <source>
        <dbReference type="EMBL" id="CUQ89831.1"/>
    </source>
</evidence>
<dbReference type="InterPro" id="IPR016181">
    <property type="entry name" value="Acyl_CoA_acyltransferase"/>
</dbReference>
<name>A0A174YKK8_9FIRM</name>
<accession>A0A174YKK8</accession>
<dbReference type="PANTHER" id="PTHR43072">
    <property type="entry name" value="N-ACETYLTRANSFERASE"/>
    <property type="match status" value="1"/>
</dbReference>
<organism evidence="2 4">
    <name type="scientific">Lachnospira eligens</name>
    <dbReference type="NCBI Taxonomy" id="39485"/>
    <lineage>
        <taxon>Bacteria</taxon>
        <taxon>Bacillati</taxon>
        <taxon>Bacillota</taxon>
        <taxon>Clostridia</taxon>
        <taxon>Lachnospirales</taxon>
        <taxon>Lachnospiraceae</taxon>
        <taxon>Lachnospira</taxon>
    </lineage>
</organism>
<dbReference type="SUPFAM" id="SSF55729">
    <property type="entry name" value="Acyl-CoA N-acyltransferases (Nat)"/>
    <property type="match status" value="1"/>
</dbReference>
<dbReference type="InterPro" id="IPR000182">
    <property type="entry name" value="GNAT_dom"/>
</dbReference>
<dbReference type="PANTHER" id="PTHR43072:SF60">
    <property type="entry name" value="L-2,4-DIAMINOBUTYRIC ACID ACETYLTRANSFERASE"/>
    <property type="match status" value="1"/>
</dbReference>
<protein>
    <submittedName>
        <fullName evidence="2">Predicted acetyltransferase</fullName>
    </submittedName>
</protein>
<dbReference type="EMBL" id="CZBV01000008">
    <property type="protein sequence ID" value="CUQ89831.1"/>
    <property type="molecule type" value="Genomic_DNA"/>
</dbReference>
<dbReference type="Pfam" id="PF00583">
    <property type="entry name" value="Acetyltransf_1"/>
    <property type="match status" value="1"/>
</dbReference>
<dbReference type="RefSeq" id="WP_012740912.1">
    <property type="nucleotide sequence ID" value="NZ_CABIXW010000008.1"/>
</dbReference>
<dbReference type="Proteomes" id="UP000095780">
    <property type="component" value="Unassembled WGS sequence"/>
</dbReference>
<dbReference type="EMBL" id="CZBU01000001">
    <property type="protein sequence ID" value="CUQ75664.1"/>
    <property type="molecule type" value="Genomic_DNA"/>
</dbReference>
<dbReference type="GeneID" id="41357333"/>
<keyword evidence="2" id="KW-0808">Transferase</keyword>
<dbReference type="CDD" id="cd04301">
    <property type="entry name" value="NAT_SF"/>
    <property type="match status" value="1"/>
</dbReference>
<reference evidence="2 4" key="1">
    <citation type="submission" date="2015-09" db="EMBL/GenBank/DDBJ databases">
        <authorList>
            <consortium name="Pathogen Informatics"/>
        </authorList>
    </citation>
    <scope>NUCLEOTIDE SEQUENCE [LARGE SCALE GENOMIC DNA]</scope>
    <source>
        <strain evidence="2 4">2789STDY5834875</strain>
        <strain evidence="3">2789STDY5834878</strain>
    </source>
</reference>
<dbReference type="PROSITE" id="PS51186">
    <property type="entry name" value="GNAT"/>
    <property type="match status" value="1"/>
</dbReference>
<dbReference type="Gene3D" id="3.40.630.30">
    <property type="match status" value="1"/>
</dbReference>
<dbReference type="Proteomes" id="UP000095621">
    <property type="component" value="Unassembled WGS sequence"/>
</dbReference>
<evidence type="ECO:0000259" key="1">
    <source>
        <dbReference type="PROSITE" id="PS51186"/>
    </source>
</evidence>
<dbReference type="GO" id="GO:0016747">
    <property type="term" value="F:acyltransferase activity, transferring groups other than amino-acyl groups"/>
    <property type="evidence" value="ECO:0007669"/>
    <property type="project" value="InterPro"/>
</dbReference>
<proteinExistence type="predicted"/>
<dbReference type="AlphaFoldDB" id="A0A174YKK8"/>
<gene>
    <name evidence="2" type="ORF">ERS852490_00640</name>
    <name evidence="3" type="ORF">ERS852492_02536</name>
</gene>
<sequence length="174" mass="20431">MNFELACLEDFNEIENLYWDLIDKSKEEPSFPDWEKGVHPSADFLMAGIVQKELFVLRDEGIIKACAIVNSNSNKEYKRVAWKVNERDNNVWIIHALAVRYEYRGMGLATQFVKNLISYAKLENIEAIHLDVIDKNTLADKLYIRAGFKYVSTENIFYEVVGNRQFRMYEYVIE</sequence>
<feature type="domain" description="N-acetyltransferase" evidence="1">
    <location>
        <begin position="1"/>
        <end position="173"/>
    </location>
</feature>